<accession>A0ABV6VRI6</accession>
<evidence type="ECO:0000313" key="1">
    <source>
        <dbReference type="EMBL" id="MFC1416345.1"/>
    </source>
</evidence>
<name>A0ABV6VRI6_9ACTN</name>
<sequence>MGRAGRGGPTGRWLRAGDDVAAGSARWRRTEGVRADAQAAKDAAAQAFYELDTVQRDARISVEVVSAADDSPGARRAVADFAALGHRIDEVSTAYITALDAHDLDAEDLDAGTAARARQQLEQSRQQLVAAKTELERFLGFLQPLLDAAETQLAQVTPAVERAKQAWLAASNALDAARAARLGADELARRLAALGPQLKLLGEGAGKHGVQPMLRTAADTQREAEAIRAEAEKLPQQAREIDQRLGSLRTRTEALETRSANIAPVLSELRRRFSTACWQDLQNVPDQTAAAVRTAQTRLGEASKARDEQRWADAISILATVRTLLNTADGSVATVNERLHSLNEAQRAPGAEIERTRFALRDAQRLAMDGRSAPDPRHAAPLDAAVARLDRAEASLTGRHPDYWQFLTELAAVRETAAQVVASIREQRGGPR</sequence>
<dbReference type="EMBL" id="JBHFAB010000004">
    <property type="protein sequence ID" value="MFC1416345.1"/>
    <property type="molecule type" value="Genomic_DNA"/>
</dbReference>
<comment type="caution">
    <text evidence="1">The sequence shown here is derived from an EMBL/GenBank/DDBJ whole genome shotgun (WGS) entry which is preliminary data.</text>
</comment>
<keyword evidence="2" id="KW-1185">Reference proteome</keyword>
<dbReference type="Proteomes" id="UP001592531">
    <property type="component" value="Unassembled WGS sequence"/>
</dbReference>
<evidence type="ECO:0008006" key="3">
    <source>
        <dbReference type="Google" id="ProtNLM"/>
    </source>
</evidence>
<gene>
    <name evidence="1" type="ORF">ACEZDE_06770</name>
</gene>
<dbReference type="RefSeq" id="WP_380533973.1">
    <property type="nucleotide sequence ID" value="NZ_JBHFAB010000004.1"/>
</dbReference>
<protein>
    <recommendedName>
        <fullName evidence="3">Molecular chaperone DnaJ</fullName>
    </recommendedName>
</protein>
<evidence type="ECO:0000313" key="2">
    <source>
        <dbReference type="Proteomes" id="UP001592531"/>
    </source>
</evidence>
<reference evidence="1 2" key="1">
    <citation type="submission" date="2024-09" db="EMBL/GenBank/DDBJ databases">
        <authorList>
            <person name="Lee S.D."/>
        </authorList>
    </citation>
    <scope>NUCLEOTIDE SEQUENCE [LARGE SCALE GENOMIC DNA]</scope>
    <source>
        <strain evidence="1 2">N8-3</strain>
    </source>
</reference>
<proteinExistence type="predicted"/>
<organism evidence="1 2">
    <name type="scientific">Streptacidiphilus cavernicola</name>
    <dbReference type="NCBI Taxonomy" id="3342716"/>
    <lineage>
        <taxon>Bacteria</taxon>
        <taxon>Bacillati</taxon>
        <taxon>Actinomycetota</taxon>
        <taxon>Actinomycetes</taxon>
        <taxon>Kitasatosporales</taxon>
        <taxon>Streptomycetaceae</taxon>
        <taxon>Streptacidiphilus</taxon>
    </lineage>
</organism>